<dbReference type="InterPro" id="IPR029068">
    <property type="entry name" value="Glyas_Bleomycin-R_OHBP_Dase"/>
</dbReference>
<name>A0A6B2JFQ8_9RHOB</name>
<sequence>MRPSDVFANIAIARLDVAEAWYTTLIGRAPDARPQYNVMEWHDERQGCLQLLEDRDRAGSGKMTLRVADVAAERKRIVEAGIRAGKVEKAPGASHVRLVDPSGNLVVLEGSA</sequence>
<protein>
    <submittedName>
        <fullName evidence="1">VOC family protein</fullName>
    </submittedName>
</protein>
<dbReference type="SUPFAM" id="SSF54593">
    <property type="entry name" value="Glyoxalase/Bleomycin resistance protein/Dihydroxybiphenyl dioxygenase"/>
    <property type="match status" value="1"/>
</dbReference>
<dbReference type="EMBL" id="JAAGAB010000001">
    <property type="protein sequence ID" value="NDU99892.1"/>
    <property type="molecule type" value="Genomic_DNA"/>
</dbReference>
<organism evidence="1 2">
    <name type="scientific">Pseudoroseicyclus tamaricis</name>
    <dbReference type="NCBI Taxonomy" id="2705421"/>
    <lineage>
        <taxon>Bacteria</taxon>
        <taxon>Pseudomonadati</taxon>
        <taxon>Pseudomonadota</taxon>
        <taxon>Alphaproteobacteria</taxon>
        <taxon>Rhodobacterales</taxon>
        <taxon>Paracoccaceae</taxon>
        <taxon>Pseudoroseicyclus</taxon>
    </lineage>
</organism>
<dbReference type="Proteomes" id="UP000474757">
    <property type="component" value="Unassembled WGS sequence"/>
</dbReference>
<dbReference type="AlphaFoldDB" id="A0A6B2JFQ8"/>
<dbReference type="CDD" id="cd06587">
    <property type="entry name" value="VOC"/>
    <property type="match status" value="1"/>
</dbReference>
<evidence type="ECO:0000313" key="2">
    <source>
        <dbReference type="Proteomes" id="UP000474757"/>
    </source>
</evidence>
<reference evidence="1 2" key="1">
    <citation type="submission" date="2020-02" db="EMBL/GenBank/DDBJ databases">
        <title>Pseudoroseicyclus tamarix, sp. nov., isolated from offshore sediment of a Tamarix chinensis forest.</title>
        <authorList>
            <person name="Gai Y."/>
        </authorList>
    </citation>
    <scope>NUCLEOTIDE SEQUENCE [LARGE SCALE GENOMIC DNA]</scope>
    <source>
        <strain evidence="1 2">CLL3-39</strain>
    </source>
</reference>
<accession>A0A6B2JFQ8</accession>
<proteinExistence type="predicted"/>
<gene>
    <name evidence="1" type="ORF">GZA08_02770</name>
</gene>
<dbReference type="RefSeq" id="WP_163889750.1">
    <property type="nucleotide sequence ID" value="NZ_JAAFYS010000001.1"/>
</dbReference>
<evidence type="ECO:0000313" key="1">
    <source>
        <dbReference type="EMBL" id="NDU99892.1"/>
    </source>
</evidence>
<dbReference type="Gene3D" id="3.10.180.10">
    <property type="entry name" value="2,3-Dihydroxybiphenyl 1,2-Dioxygenase, domain 1"/>
    <property type="match status" value="1"/>
</dbReference>
<comment type="caution">
    <text evidence="1">The sequence shown here is derived from an EMBL/GenBank/DDBJ whole genome shotgun (WGS) entry which is preliminary data.</text>
</comment>
<keyword evidence="2" id="KW-1185">Reference proteome</keyword>